<dbReference type="SUPFAM" id="SSF57903">
    <property type="entry name" value="FYVE/PHD zinc finger"/>
    <property type="match status" value="1"/>
</dbReference>
<dbReference type="InterPro" id="IPR003593">
    <property type="entry name" value="AAA+_ATPase"/>
</dbReference>
<dbReference type="InterPro" id="IPR019786">
    <property type="entry name" value="Zinc_finger_PHD-type_CS"/>
</dbReference>
<dbReference type="SUPFAM" id="SSF52540">
    <property type="entry name" value="P-loop containing nucleoside triphosphate hydrolases"/>
    <property type="match status" value="1"/>
</dbReference>
<keyword evidence="8" id="KW-0238">DNA-binding</keyword>
<dbReference type="AlphaFoldDB" id="A0A9P7YCB7"/>
<gene>
    <name evidence="13" type="ORF">BJ875DRAFT_154406</name>
</gene>
<dbReference type="GO" id="GO:0008270">
    <property type="term" value="F:zinc ion binding"/>
    <property type="evidence" value="ECO:0007669"/>
    <property type="project" value="UniProtKB-KW"/>
</dbReference>
<accession>A0A9P7YCB7</accession>
<feature type="compositionally biased region" description="Polar residues" evidence="11">
    <location>
        <begin position="329"/>
        <end position="339"/>
    </location>
</feature>
<keyword evidence="4" id="KW-0235">DNA replication</keyword>
<dbReference type="Gene3D" id="3.30.40.10">
    <property type="entry name" value="Zinc/RING finger domain, C3HC4 (zinc finger)"/>
    <property type="match status" value="1"/>
</dbReference>
<dbReference type="InterPro" id="IPR032705">
    <property type="entry name" value="ORC4_C"/>
</dbReference>
<keyword evidence="5" id="KW-0479">Metal-binding</keyword>
<name>A0A9P7YCB7_9HELO</name>
<feature type="compositionally biased region" description="Polar residues" evidence="11">
    <location>
        <begin position="241"/>
        <end position="257"/>
    </location>
</feature>
<dbReference type="OrthoDB" id="343623at2759"/>
<dbReference type="CDD" id="cd15492">
    <property type="entry name" value="PHD_BRPF_JADE_like"/>
    <property type="match status" value="1"/>
</dbReference>
<organism evidence="13 14">
    <name type="scientific">Amylocarpus encephaloides</name>
    <dbReference type="NCBI Taxonomy" id="45428"/>
    <lineage>
        <taxon>Eukaryota</taxon>
        <taxon>Fungi</taxon>
        <taxon>Dikarya</taxon>
        <taxon>Ascomycota</taxon>
        <taxon>Pezizomycotina</taxon>
        <taxon>Leotiomycetes</taxon>
        <taxon>Helotiales</taxon>
        <taxon>Helotiales incertae sedis</taxon>
        <taxon>Amylocarpus</taxon>
    </lineage>
</organism>
<dbReference type="InterPro" id="IPR001965">
    <property type="entry name" value="Znf_PHD"/>
</dbReference>
<keyword evidence="14" id="KW-1185">Reference proteome</keyword>
<protein>
    <recommendedName>
        <fullName evidence="3">Origin recognition complex subunit 4</fullName>
    </recommendedName>
</protein>
<evidence type="ECO:0000256" key="4">
    <source>
        <dbReference type="ARBA" id="ARBA00022705"/>
    </source>
</evidence>
<evidence type="ECO:0000256" key="8">
    <source>
        <dbReference type="ARBA" id="ARBA00023125"/>
    </source>
</evidence>
<reference evidence="13" key="1">
    <citation type="journal article" date="2021" name="IMA Fungus">
        <title>Genomic characterization of three marine fungi, including Emericellopsis atlantica sp. nov. with signatures of a generalist lifestyle and marine biomass degradation.</title>
        <authorList>
            <person name="Hagestad O.C."/>
            <person name="Hou L."/>
            <person name="Andersen J.H."/>
            <person name="Hansen E.H."/>
            <person name="Altermark B."/>
            <person name="Li C."/>
            <person name="Kuhnert E."/>
            <person name="Cox R.J."/>
            <person name="Crous P.W."/>
            <person name="Spatafora J.W."/>
            <person name="Lail K."/>
            <person name="Amirebrahimi M."/>
            <person name="Lipzen A."/>
            <person name="Pangilinan J."/>
            <person name="Andreopoulos W."/>
            <person name="Hayes R.D."/>
            <person name="Ng V."/>
            <person name="Grigoriev I.V."/>
            <person name="Jackson S.A."/>
            <person name="Sutton T.D.S."/>
            <person name="Dobson A.D.W."/>
            <person name="Rama T."/>
        </authorList>
    </citation>
    <scope>NUCLEOTIDE SEQUENCE</scope>
    <source>
        <strain evidence="13">TRa018bII</strain>
    </source>
</reference>
<feature type="region of interest" description="Disordered" evidence="11">
    <location>
        <begin position="1"/>
        <end position="345"/>
    </location>
</feature>
<dbReference type="InterPro" id="IPR027417">
    <property type="entry name" value="P-loop_NTPase"/>
</dbReference>
<dbReference type="PANTHER" id="PTHR12087">
    <property type="entry name" value="ORIGIN RECOGNITION COMPLEX SUBUNIT 4"/>
    <property type="match status" value="1"/>
</dbReference>
<evidence type="ECO:0000256" key="5">
    <source>
        <dbReference type="ARBA" id="ARBA00022723"/>
    </source>
</evidence>
<dbReference type="FunFam" id="3.40.50.300:FF:001597">
    <property type="entry name" value="Origin recognition complex subunit Orc4"/>
    <property type="match status" value="1"/>
</dbReference>
<evidence type="ECO:0000256" key="6">
    <source>
        <dbReference type="ARBA" id="ARBA00022771"/>
    </source>
</evidence>
<dbReference type="InterPro" id="IPR013083">
    <property type="entry name" value="Znf_RING/FYVE/PHD"/>
</dbReference>
<dbReference type="PROSITE" id="PS01359">
    <property type="entry name" value="ZF_PHD_1"/>
    <property type="match status" value="1"/>
</dbReference>
<evidence type="ECO:0000256" key="9">
    <source>
        <dbReference type="ARBA" id="ARBA00023242"/>
    </source>
</evidence>
<sequence length="884" mass="97244">MPASTPSIRKRNRAQLEEEDELSATPKNQKACSSASSSSSSPPPSDGLMGKLRHRLSNMSNIWKDKENRTSFCEDDELADQKKENNIYDVPDDSPDERRQSNSASRGRDSREALTPATGKTPTSNRRKSKSNGISGHAGDGNNDGDVKDKGTRSSQRRKSNKVGNAESSEIAKPPPHRQPMSTGFTKATKMKRAKAESRELARQNMQGGRSESEMKDGITTETITSSRRRSSRKNEESLPPSDSEQAAPSTVGIRSNRSVENRIFESEQAPKGILTPRKGRVGRPRKSVAFESNQEEVDLGFKDPPRSTSVKKSRAKEEDIYAVPEDSPSPSRMSTSKHPMTKQAAVEQVHADVDESEEESEEDTACSICSKLNSRKGNQILLCDKCNSGFHQKCCAVLVIPEGEWFCKECRPDNLNSDTTLSSLGVKISAIEGFEDHLRTTQRIVLDKLTGQKRINLRGHDEQLQKVQQIIEQTVLAGEGNSMMVIGGRGCGKTTLVESVISDISNEHRQSFHVVRLNGFIHTDDKIASREIWRQLGREMELEDDSKPSNHADTLASLLALLSHPSELAETSTEQTAKSVIFIIDEFDLFTTHPRQTLLYNLFDIAQARKAPISVLGLTTRIDVVEALEKRVKSRFSHRTVYLSFPRSPLMFWEICKESLTLSDDGADKEGFSLSMPGGSDFLAYWNTMIDNLYADDKSFKSQVSSHYSRTKSVPAFLNSCIMPIASLSSKNFPLTGKSFAASASLLAPPDSKLHMLQGLAEVELALLIAAARLDIIHDTDTCNFAMVYDEYSSLTSRHKVQTSSSGVTALGPSAKIWGRDVALGAWERLADCSLLVHANIGGGGGQNVGTGGRMWKVDVGLDEIAGSVYGLSGVHAKWCREI</sequence>
<dbReference type="CDD" id="cd00009">
    <property type="entry name" value="AAA"/>
    <property type="match status" value="1"/>
</dbReference>
<dbReference type="Gene3D" id="3.40.50.300">
    <property type="entry name" value="P-loop containing nucleotide triphosphate hydrolases"/>
    <property type="match status" value="1"/>
</dbReference>
<evidence type="ECO:0000256" key="2">
    <source>
        <dbReference type="ARBA" id="ARBA00005334"/>
    </source>
</evidence>
<dbReference type="GO" id="GO:0006270">
    <property type="term" value="P:DNA replication initiation"/>
    <property type="evidence" value="ECO:0007669"/>
    <property type="project" value="TreeGrafter"/>
</dbReference>
<comment type="similarity">
    <text evidence="2">Belongs to the ORC4 family.</text>
</comment>
<dbReference type="GO" id="GO:0003688">
    <property type="term" value="F:DNA replication origin binding"/>
    <property type="evidence" value="ECO:0007669"/>
    <property type="project" value="TreeGrafter"/>
</dbReference>
<comment type="caution">
    <text evidence="13">The sequence shown here is derived from an EMBL/GenBank/DDBJ whole genome shotgun (WGS) entry which is preliminary data.</text>
</comment>
<dbReference type="InterPro" id="IPR041664">
    <property type="entry name" value="AAA_16"/>
</dbReference>
<comment type="subcellular location">
    <subcellularLocation>
        <location evidence="1">Nucleus</location>
    </subcellularLocation>
</comment>
<dbReference type="SMART" id="SM00249">
    <property type="entry name" value="PHD"/>
    <property type="match status" value="1"/>
</dbReference>
<dbReference type="Pfam" id="PF13191">
    <property type="entry name" value="AAA_16"/>
    <property type="match status" value="1"/>
</dbReference>
<evidence type="ECO:0000256" key="7">
    <source>
        <dbReference type="ARBA" id="ARBA00022833"/>
    </source>
</evidence>
<evidence type="ECO:0000259" key="12">
    <source>
        <dbReference type="PROSITE" id="PS50016"/>
    </source>
</evidence>
<evidence type="ECO:0000256" key="11">
    <source>
        <dbReference type="SAM" id="MobiDB-lite"/>
    </source>
</evidence>
<dbReference type="GO" id="GO:0005664">
    <property type="term" value="C:nuclear origin of replication recognition complex"/>
    <property type="evidence" value="ECO:0007669"/>
    <property type="project" value="TreeGrafter"/>
</dbReference>
<evidence type="ECO:0000256" key="10">
    <source>
        <dbReference type="PROSITE-ProRule" id="PRU00146"/>
    </source>
</evidence>
<evidence type="ECO:0000256" key="1">
    <source>
        <dbReference type="ARBA" id="ARBA00004123"/>
    </source>
</evidence>
<evidence type="ECO:0000313" key="13">
    <source>
        <dbReference type="EMBL" id="KAG9230465.1"/>
    </source>
</evidence>
<proteinExistence type="inferred from homology"/>
<dbReference type="PANTHER" id="PTHR12087:SF0">
    <property type="entry name" value="ORIGIN RECOGNITION COMPLEX SUBUNIT 4"/>
    <property type="match status" value="1"/>
</dbReference>
<keyword evidence="6 10" id="KW-0863">Zinc-finger</keyword>
<feature type="compositionally biased region" description="Basic residues" evidence="11">
    <location>
        <begin position="278"/>
        <end position="287"/>
    </location>
</feature>
<dbReference type="SMART" id="SM00382">
    <property type="entry name" value="AAA"/>
    <property type="match status" value="1"/>
</dbReference>
<feature type="compositionally biased region" description="Basic and acidic residues" evidence="11">
    <location>
        <begin position="96"/>
        <end position="112"/>
    </location>
</feature>
<dbReference type="Proteomes" id="UP000824998">
    <property type="component" value="Unassembled WGS sequence"/>
</dbReference>
<keyword evidence="9" id="KW-0539">Nucleus</keyword>
<dbReference type="InterPro" id="IPR011011">
    <property type="entry name" value="Znf_FYVE_PHD"/>
</dbReference>
<dbReference type="Pfam" id="PF00628">
    <property type="entry name" value="PHD"/>
    <property type="match status" value="1"/>
</dbReference>
<feature type="domain" description="PHD-type" evidence="12">
    <location>
        <begin position="364"/>
        <end position="414"/>
    </location>
</feature>
<evidence type="ECO:0000256" key="3">
    <source>
        <dbReference type="ARBA" id="ARBA00019083"/>
    </source>
</evidence>
<dbReference type="Pfam" id="PF14629">
    <property type="entry name" value="ORC4_C"/>
    <property type="match status" value="1"/>
</dbReference>
<dbReference type="InterPro" id="IPR019787">
    <property type="entry name" value="Znf_PHD-finger"/>
</dbReference>
<dbReference type="PROSITE" id="PS50016">
    <property type="entry name" value="ZF_PHD_2"/>
    <property type="match status" value="1"/>
</dbReference>
<dbReference type="EMBL" id="MU251670">
    <property type="protein sequence ID" value="KAG9230465.1"/>
    <property type="molecule type" value="Genomic_DNA"/>
</dbReference>
<dbReference type="InterPro" id="IPR016527">
    <property type="entry name" value="ORC4"/>
</dbReference>
<evidence type="ECO:0000313" key="14">
    <source>
        <dbReference type="Proteomes" id="UP000824998"/>
    </source>
</evidence>
<keyword evidence="7" id="KW-0862">Zinc</keyword>